<reference evidence="13 14" key="1">
    <citation type="journal article" date="2008" name="Genome Biol.">
        <title>A genomic analysis of the archaeal system Ignicoccus hospitalis-Nanoarchaeum equitans.</title>
        <authorList>
            <person name="Podar M."/>
            <person name="Anderson I."/>
            <person name="Makarova K.S."/>
            <person name="Elkins J.G."/>
            <person name="Ivanova N."/>
            <person name="Wall M.A."/>
            <person name="Lykidis A."/>
            <person name="Mavromatis K."/>
            <person name="Sun H."/>
            <person name="Hudson M.E."/>
            <person name="Chen W."/>
            <person name="Deciu C."/>
            <person name="Hutchison D."/>
            <person name="Eads J.R."/>
            <person name="Anderson A."/>
            <person name="Fernandes F."/>
            <person name="Szeto E."/>
            <person name="Lapidus A."/>
            <person name="Kyrpides N.C."/>
            <person name="Saier M.H.Jr."/>
            <person name="Richardson P.M."/>
            <person name="Rachel R."/>
            <person name="Huber H."/>
            <person name="Eisen J.A."/>
            <person name="Koonin E.V."/>
            <person name="Keller M."/>
            <person name="Stetter K.O."/>
        </authorList>
    </citation>
    <scope>NUCLEOTIDE SEQUENCE [LARGE SCALE GENOMIC DNA]</scope>
    <source>
        <strain evidence="14">KIN4/I / DSM 18386 / JCM 14125</strain>
    </source>
</reference>
<dbReference type="SUPFAM" id="SSF56112">
    <property type="entry name" value="Protein kinase-like (PK-like)"/>
    <property type="match status" value="1"/>
</dbReference>
<dbReference type="Pfam" id="PF01163">
    <property type="entry name" value="RIO1"/>
    <property type="match status" value="1"/>
</dbReference>
<comment type="similarity">
    <text evidence="1">Belongs to the protein kinase superfamily. BUD32 family.</text>
</comment>
<evidence type="ECO:0000313" key="14">
    <source>
        <dbReference type="Proteomes" id="UP000000262"/>
    </source>
</evidence>
<dbReference type="InterPro" id="IPR011009">
    <property type="entry name" value="Kinase-like_dom_sf"/>
</dbReference>
<dbReference type="EC" id="2.7.11.1" evidence="2"/>
<dbReference type="STRING" id="453591.Igni_0178"/>
<comment type="subunit">
    <text evidence="11">Component of the KEOPS complex that consists of Kae1, Bud32, Cgi121 and Pcc1; the whole complex dimerizes.</text>
</comment>
<dbReference type="InterPro" id="IPR022495">
    <property type="entry name" value="Bud32"/>
</dbReference>
<keyword evidence="8" id="KW-0067">ATP-binding</keyword>
<dbReference type="EMBL" id="CP000816">
    <property type="protein sequence ID" value="ABU81362.1"/>
    <property type="molecule type" value="Genomic_DNA"/>
</dbReference>
<dbReference type="HOGENOM" id="CLU_063953_2_0_2"/>
<keyword evidence="14" id="KW-1185">Reference proteome</keyword>
<dbReference type="Gene3D" id="1.10.510.10">
    <property type="entry name" value="Transferase(Phosphotransferase) domain 1"/>
    <property type="match status" value="1"/>
</dbReference>
<evidence type="ECO:0000256" key="6">
    <source>
        <dbReference type="ARBA" id="ARBA00022741"/>
    </source>
</evidence>
<sequence length="204" mass="24016">MNLLAKGAEAEVYLAKYWGCKAVYKVRKPKAYRHPKLDLRLRYERTRNEFNNMLRAYKEGMNVPTPYDVDYNEYSIVMEYIEGTPLSEKVEAWAIEEAGRQLAILHSADIAHWDYTTANLIIKGRKLFIIDFGLSRKTKSDIEKAIDAHLMIRSFLSAHPGREDLVDRFWKGYSEFGEAEKMRELTKQIELLGRYVKERRKTVW</sequence>
<evidence type="ECO:0000256" key="10">
    <source>
        <dbReference type="ARBA" id="ARBA00048679"/>
    </source>
</evidence>
<dbReference type="AlphaFoldDB" id="A8A8W0"/>
<dbReference type="NCBIfam" id="TIGR03724">
    <property type="entry name" value="arch_bud32"/>
    <property type="match status" value="1"/>
</dbReference>
<dbReference type="GeneID" id="5562347"/>
<dbReference type="GO" id="GO:0008033">
    <property type="term" value="P:tRNA processing"/>
    <property type="evidence" value="ECO:0007669"/>
    <property type="project" value="UniProtKB-KW"/>
</dbReference>
<dbReference type="eggNOG" id="arCOG01185">
    <property type="taxonomic scope" value="Archaea"/>
</dbReference>
<dbReference type="PhylomeDB" id="A8A8W0"/>
<evidence type="ECO:0000259" key="12">
    <source>
        <dbReference type="PROSITE" id="PS50011"/>
    </source>
</evidence>
<dbReference type="GO" id="GO:0004674">
    <property type="term" value="F:protein serine/threonine kinase activity"/>
    <property type="evidence" value="ECO:0007669"/>
    <property type="project" value="UniProtKB-KW"/>
</dbReference>
<evidence type="ECO:0000256" key="3">
    <source>
        <dbReference type="ARBA" id="ARBA00022527"/>
    </source>
</evidence>
<dbReference type="OrthoDB" id="31344at2157"/>
<dbReference type="InterPro" id="IPR000719">
    <property type="entry name" value="Prot_kinase_dom"/>
</dbReference>
<keyword evidence="5" id="KW-0819">tRNA processing</keyword>
<gene>
    <name evidence="13" type="ordered locus">Igni_0178</name>
</gene>
<evidence type="ECO:0000256" key="1">
    <source>
        <dbReference type="ARBA" id="ARBA00010630"/>
    </source>
</evidence>
<evidence type="ECO:0000313" key="13">
    <source>
        <dbReference type="EMBL" id="ABU81362.1"/>
    </source>
</evidence>
<dbReference type="PANTHER" id="PTHR12209:SF0">
    <property type="entry name" value="EKC_KEOPS COMPLEX SUBUNIT TP53RK"/>
    <property type="match status" value="1"/>
</dbReference>
<dbReference type="Proteomes" id="UP000000262">
    <property type="component" value="Chromosome"/>
</dbReference>
<dbReference type="Gene3D" id="3.30.200.20">
    <property type="entry name" value="Phosphorylase Kinase, domain 1"/>
    <property type="match status" value="1"/>
</dbReference>
<evidence type="ECO:0000256" key="4">
    <source>
        <dbReference type="ARBA" id="ARBA00022679"/>
    </source>
</evidence>
<dbReference type="GO" id="GO:0000408">
    <property type="term" value="C:EKC/KEOPS complex"/>
    <property type="evidence" value="ECO:0007669"/>
    <property type="project" value="UniProtKB-ARBA"/>
</dbReference>
<evidence type="ECO:0000256" key="7">
    <source>
        <dbReference type="ARBA" id="ARBA00022777"/>
    </source>
</evidence>
<dbReference type="RefSeq" id="WP_011998214.1">
    <property type="nucleotide sequence ID" value="NC_009776.1"/>
</dbReference>
<protein>
    <recommendedName>
        <fullName evidence="2">non-specific serine/threonine protein kinase</fullName>
        <ecNumber evidence="2">2.7.11.1</ecNumber>
    </recommendedName>
</protein>
<dbReference type="FunFam" id="3.30.200.20:FF:000201">
    <property type="entry name" value="TP53-regulating kinase isoform X1"/>
    <property type="match status" value="1"/>
</dbReference>
<name>A8A8W0_IGNH4</name>
<keyword evidence="4" id="KW-0808">Transferase</keyword>
<accession>A8A8W0</accession>
<keyword evidence="6" id="KW-0547">Nucleotide-binding</keyword>
<dbReference type="GO" id="GO:0005829">
    <property type="term" value="C:cytosol"/>
    <property type="evidence" value="ECO:0007669"/>
    <property type="project" value="TreeGrafter"/>
</dbReference>
<dbReference type="PANTHER" id="PTHR12209">
    <property type="entry name" value="NON-SPECIFIC SERINE/THREONINE PROTEIN KINASE"/>
    <property type="match status" value="1"/>
</dbReference>
<evidence type="ECO:0000256" key="5">
    <source>
        <dbReference type="ARBA" id="ARBA00022694"/>
    </source>
</evidence>
<keyword evidence="7 13" id="KW-0418">Kinase</keyword>
<dbReference type="PROSITE" id="PS50011">
    <property type="entry name" value="PROTEIN_KINASE_DOM"/>
    <property type="match status" value="1"/>
</dbReference>
<dbReference type="KEGG" id="iho:Igni_0178"/>
<comment type="catalytic activity">
    <reaction evidence="9">
        <text>L-threonyl-[protein] + ATP = O-phospho-L-threonyl-[protein] + ADP + H(+)</text>
        <dbReference type="Rhea" id="RHEA:46608"/>
        <dbReference type="Rhea" id="RHEA-COMP:11060"/>
        <dbReference type="Rhea" id="RHEA-COMP:11605"/>
        <dbReference type="ChEBI" id="CHEBI:15378"/>
        <dbReference type="ChEBI" id="CHEBI:30013"/>
        <dbReference type="ChEBI" id="CHEBI:30616"/>
        <dbReference type="ChEBI" id="CHEBI:61977"/>
        <dbReference type="ChEBI" id="CHEBI:456216"/>
        <dbReference type="EC" id="2.7.11.1"/>
    </reaction>
</comment>
<keyword evidence="3 13" id="KW-0723">Serine/threonine-protein kinase</keyword>
<proteinExistence type="inferred from homology"/>
<feature type="domain" description="Protein kinase" evidence="12">
    <location>
        <begin position="1"/>
        <end position="204"/>
    </location>
</feature>
<evidence type="ECO:0000256" key="11">
    <source>
        <dbReference type="ARBA" id="ARBA00065170"/>
    </source>
</evidence>
<dbReference type="GO" id="GO:0005524">
    <property type="term" value="F:ATP binding"/>
    <property type="evidence" value="ECO:0007669"/>
    <property type="project" value="UniProtKB-KW"/>
</dbReference>
<evidence type="ECO:0000256" key="8">
    <source>
        <dbReference type="ARBA" id="ARBA00022840"/>
    </source>
</evidence>
<organism evidence="13 14">
    <name type="scientific">Ignicoccus hospitalis (strain KIN4/I / DSM 18386 / JCM 14125)</name>
    <dbReference type="NCBI Taxonomy" id="453591"/>
    <lineage>
        <taxon>Archaea</taxon>
        <taxon>Thermoproteota</taxon>
        <taxon>Thermoprotei</taxon>
        <taxon>Desulfurococcales</taxon>
        <taxon>Desulfurococcaceae</taxon>
        <taxon>Ignicoccus</taxon>
    </lineage>
</organism>
<dbReference type="NCBIfam" id="NF011463">
    <property type="entry name" value="PRK14879.1-4"/>
    <property type="match status" value="1"/>
</dbReference>
<evidence type="ECO:0000256" key="9">
    <source>
        <dbReference type="ARBA" id="ARBA00047899"/>
    </source>
</evidence>
<dbReference type="InterPro" id="IPR018934">
    <property type="entry name" value="RIO_dom"/>
</dbReference>
<comment type="catalytic activity">
    <reaction evidence="10">
        <text>L-seryl-[protein] + ATP = O-phospho-L-seryl-[protein] + ADP + H(+)</text>
        <dbReference type="Rhea" id="RHEA:17989"/>
        <dbReference type="Rhea" id="RHEA-COMP:9863"/>
        <dbReference type="Rhea" id="RHEA-COMP:11604"/>
        <dbReference type="ChEBI" id="CHEBI:15378"/>
        <dbReference type="ChEBI" id="CHEBI:29999"/>
        <dbReference type="ChEBI" id="CHEBI:30616"/>
        <dbReference type="ChEBI" id="CHEBI:83421"/>
        <dbReference type="ChEBI" id="CHEBI:456216"/>
        <dbReference type="EC" id="2.7.11.1"/>
    </reaction>
</comment>
<evidence type="ECO:0000256" key="2">
    <source>
        <dbReference type="ARBA" id="ARBA00012513"/>
    </source>
</evidence>